<dbReference type="Proteomes" id="UP000542973">
    <property type="component" value="Unassembled WGS sequence"/>
</dbReference>
<comment type="caution">
    <text evidence="3">The sequence shown here is derived from an EMBL/GenBank/DDBJ whole genome shotgun (WGS) entry which is preliminary data.</text>
</comment>
<dbReference type="InterPro" id="IPR001296">
    <property type="entry name" value="Glyco_trans_1"/>
</dbReference>
<proteinExistence type="predicted"/>
<evidence type="ECO:0000313" key="3">
    <source>
        <dbReference type="EMBL" id="NNH09713.1"/>
    </source>
</evidence>
<dbReference type="EMBL" id="JABEMD010000002">
    <property type="protein sequence ID" value="NNH09713.1"/>
    <property type="molecule type" value="Genomic_DNA"/>
</dbReference>
<keyword evidence="1 3" id="KW-0808">Transferase</keyword>
<dbReference type="PANTHER" id="PTHR46401">
    <property type="entry name" value="GLYCOSYLTRANSFERASE WBBK-RELATED"/>
    <property type="match status" value="1"/>
</dbReference>
<dbReference type="GO" id="GO:0009103">
    <property type="term" value="P:lipopolysaccharide biosynthetic process"/>
    <property type="evidence" value="ECO:0007669"/>
    <property type="project" value="TreeGrafter"/>
</dbReference>
<feature type="domain" description="Glycosyl transferase family 1" evidence="2">
    <location>
        <begin position="151"/>
        <end position="285"/>
    </location>
</feature>
<organism evidence="3 4">
    <name type="scientific">Cupriavidus gilardii</name>
    <dbReference type="NCBI Taxonomy" id="82541"/>
    <lineage>
        <taxon>Bacteria</taxon>
        <taxon>Pseudomonadati</taxon>
        <taxon>Pseudomonadota</taxon>
        <taxon>Betaproteobacteria</taxon>
        <taxon>Burkholderiales</taxon>
        <taxon>Burkholderiaceae</taxon>
        <taxon>Cupriavidus</taxon>
    </lineage>
</organism>
<evidence type="ECO:0000313" key="4">
    <source>
        <dbReference type="Proteomes" id="UP000542973"/>
    </source>
</evidence>
<name>A0A849B6Z0_9BURK</name>
<sequence length="316" mass="35078">MITTYHQAFLVRGGGEYEIFSVADSLKQRGLIVDIYGPYSRDMDNYDVVLHFSVHGGGIELLQELKATGKPVALWPNLWVRDIGNAPVDLVNRHVDLADAVIFKSDAELAHFRERFRLPAEKEHRVTVGADAAYIKRAPQGLFRSLYGLDRYAIWFGVIEPNKNQLAAIRVLREKGIPLVLVGRSREEAYFRQCREAGGDNVLFIKGLPQKSEIVRSALQEALFYIEVSHEPPGLSAIEAGLSGCRLLLSDSAWSREHFGDHAVYADPASDEAIAAAVDQVLALPADTTSLVDDMRRFCLPGAINPLIDILRSIAR</sequence>
<evidence type="ECO:0000259" key="2">
    <source>
        <dbReference type="Pfam" id="PF00534"/>
    </source>
</evidence>
<dbReference type="PANTHER" id="PTHR46401:SF2">
    <property type="entry name" value="GLYCOSYLTRANSFERASE WBBK-RELATED"/>
    <property type="match status" value="1"/>
</dbReference>
<dbReference type="AlphaFoldDB" id="A0A849B6Z0"/>
<evidence type="ECO:0000256" key="1">
    <source>
        <dbReference type="ARBA" id="ARBA00022679"/>
    </source>
</evidence>
<dbReference type="SUPFAM" id="SSF53756">
    <property type="entry name" value="UDP-Glycosyltransferase/glycogen phosphorylase"/>
    <property type="match status" value="1"/>
</dbReference>
<dbReference type="Gene3D" id="3.40.50.2000">
    <property type="entry name" value="Glycogen Phosphorylase B"/>
    <property type="match status" value="1"/>
</dbReference>
<accession>A0A849B6Z0</accession>
<dbReference type="Pfam" id="PF00534">
    <property type="entry name" value="Glycos_transf_1"/>
    <property type="match status" value="1"/>
</dbReference>
<protein>
    <submittedName>
        <fullName evidence="3">Glycosyltransferase</fullName>
    </submittedName>
</protein>
<dbReference type="GO" id="GO:0016757">
    <property type="term" value="F:glycosyltransferase activity"/>
    <property type="evidence" value="ECO:0007669"/>
    <property type="project" value="InterPro"/>
</dbReference>
<gene>
    <name evidence="3" type="ORF">HLB16_02305</name>
</gene>
<reference evidence="3 4" key="1">
    <citation type="submission" date="2020-05" db="EMBL/GenBank/DDBJ databases">
        <title>MicrobeNet Type strains.</title>
        <authorList>
            <person name="Nicholson A.C."/>
        </authorList>
    </citation>
    <scope>NUCLEOTIDE SEQUENCE [LARGE SCALE GENOMIC DNA]</scope>
    <source>
        <strain evidence="3 4">ATCC 700815</strain>
    </source>
</reference>